<reference evidence="1 2" key="1">
    <citation type="submission" date="2019-05" db="EMBL/GenBank/DDBJ databases">
        <title>Another draft genome of Portunus trituberculatus and its Hox gene families provides insights of decapod evolution.</title>
        <authorList>
            <person name="Jeong J.-H."/>
            <person name="Song I."/>
            <person name="Kim S."/>
            <person name="Choi T."/>
            <person name="Kim D."/>
            <person name="Ryu S."/>
            <person name="Kim W."/>
        </authorList>
    </citation>
    <scope>NUCLEOTIDE SEQUENCE [LARGE SCALE GENOMIC DNA]</scope>
    <source>
        <tissue evidence="1">Muscle</tissue>
    </source>
</reference>
<evidence type="ECO:0000313" key="1">
    <source>
        <dbReference type="EMBL" id="MPC26535.1"/>
    </source>
</evidence>
<accession>A0A5B7DZ46</accession>
<protein>
    <submittedName>
        <fullName evidence="1">Uncharacterized protein</fullName>
    </submittedName>
</protein>
<organism evidence="1 2">
    <name type="scientific">Portunus trituberculatus</name>
    <name type="common">Swimming crab</name>
    <name type="synonym">Neptunus trituberculatus</name>
    <dbReference type="NCBI Taxonomy" id="210409"/>
    <lineage>
        <taxon>Eukaryota</taxon>
        <taxon>Metazoa</taxon>
        <taxon>Ecdysozoa</taxon>
        <taxon>Arthropoda</taxon>
        <taxon>Crustacea</taxon>
        <taxon>Multicrustacea</taxon>
        <taxon>Malacostraca</taxon>
        <taxon>Eumalacostraca</taxon>
        <taxon>Eucarida</taxon>
        <taxon>Decapoda</taxon>
        <taxon>Pleocyemata</taxon>
        <taxon>Brachyura</taxon>
        <taxon>Eubrachyura</taxon>
        <taxon>Portunoidea</taxon>
        <taxon>Portunidae</taxon>
        <taxon>Portuninae</taxon>
        <taxon>Portunus</taxon>
    </lineage>
</organism>
<dbReference type="Proteomes" id="UP000324222">
    <property type="component" value="Unassembled WGS sequence"/>
</dbReference>
<sequence length="107" mass="12148">MQCFQLRSPKLAKAPPPWDILRSGRRNGTRYEIVIGGTQRRSQANNISRRIRADRHLNLTTLEVQLQAMKIDSQLKFDLLESAISCKSWSSLLASQHKKGSRSAEVT</sequence>
<keyword evidence="2" id="KW-1185">Reference proteome</keyword>
<name>A0A5B7DZ46_PORTR</name>
<comment type="caution">
    <text evidence="1">The sequence shown here is derived from an EMBL/GenBank/DDBJ whole genome shotgun (WGS) entry which is preliminary data.</text>
</comment>
<dbReference type="EMBL" id="VSRR010001612">
    <property type="protein sequence ID" value="MPC26535.1"/>
    <property type="molecule type" value="Genomic_DNA"/>
</dbReference>
<proteinExistence type="predicted"/>
<evidence type="ECO:0000313" key="2">
    <source>
        <dbReference type="Proteomes" id="UP000324222"/>
    </source>
</evidence>
<dbReference type="AlphaFoldDB" id="A0A5B7DZ46"/>
<gene>
    <name evidence="1" type="ORF">E2C01_019678</name>
</gene>